<protein>
    <submittedName>
        <fullName evidence="1">Uncharacterized protein</fullName>
    </submittedName>
</protein>
<organism evidence="1 2">
    <name type="scientific">Dendrothele bispora (strain CBS 962.96)</name>
    <dbReference type="NCBI Taxonomy" id="1314807"/>
    <lineage>
        <taxon>Eukaryota</taxon>
        <taxon>Fungi</taxon>
        <taxon>Dikarya</taxon>
        <taxon>Basidiomycota</taxon>
        <taxon>Agaricomycotina</taxon>
        <taxon>Agaricomycetes</taxon>
        <taxon>Agaricomycetidae</taxon>
        <taxon>Agaricales</taxon>
        <taxon>Agaricales incertae sedis</taxon>
        <taxon>Dendrothele</taxon>
    </lineage>
</organism>
<dbReference type="Proteomes" id="UP000297245">
    <property type="component" value="Unassembled WGS sequence"/>
</dbReference>
<proteinExistence type="predicted"/>
<reference evidence="1 2" key="1">
    <citation type="journal article" date="2019" name="Nat. Ecol. Evol.">
        <title>Megaphylogeny resolves global patterns of mushroom evolution.</title>
        <authorList>
            <person name="Varga T."/>
            <person name="Krizsan K."/>
            <person name="Foldi C."/>
            <person name="Dima B."/>
            <person name="Sanchez-Garcia M."/>
            <person name="Sanchez-Ramirez S."/>
            <person name="Szollosi G.J."/>
            <person name="Szarkandi J.G."/>
            <person name="Papp V."/>
            <person name="Albert L."/>
            <person name="Andreopoulos W."/>
            <person name="Angelini C."/>
            <person name="Antonin V."/>
            <person name="Barry K.W."/>
            <person name="Bougher N.L."/>
            <person name="Buchanan P."/>
            <person name="Buyck B."/>
            <person name="Bense V."/>
            <person name="Catcheside P."/>
            <person name="Chovatia M."/>
            <person name="Cooper J."/>
            <person name="Damon W."/>
            <person name="Desjardin D."/>
            <person name="Finy P."/>
            <person name="Geml J."/>
            <person name="Haridas S."/>
            <person name="Hughes K."/>
            <person name="Justo A."/>
            <person name="Karasinski D."/>
            <person name="Kautmanova I."/>
            <person name="Kiss B."/>
            <person name="Kocsube S."/>
            <person name="Kotiranta H."/>
            <person name="LaButti K.M."/>
            <person name="Lechner B.E."/>
            <person name="Liimatainen K."/>
            <person name="Lipzen A."/>
            <person name="Lukacs Z."/>
            <person name="Mihaltcheva S."/>
            <person name="Morgado L.N."/>
            <person name="Niskanen T."/>
            <person name="Noordeloos M.E."/>
            <person name="Ohm R.A."/>
            <person name="Ortiz-Santana B."/>
            <person name="Ovrebo C."/>
            <person name="Racz N."/>
            <person name="Riley R."/>
            <person name="Savchenko A."/>
            <person name="Shiryaev A."/>
            <person name="Soop K."/>
            <person name="Spirin V."/>
            <person name="Szebenyi C."/>
            <person name="Tomsovsky M."/>
            <person name="Tulloss R.E."/>
            <person name="Uehling J."/>
            <person name="Grigoriev I.V."/>
            <person name="Vagvolgyi C."/>
            <person name="Papp T."/>
            <person name="Martin F.M."/>
            <person name="Miettinen O."/>
            <person name="Hibbett D.S."/>
            <person name="Nagy L.G."/>
        </authorList>
    </citation>
    <scope>NUCLEOTIDE SEQUENCE [LARGE SCALE GENOMIC DNA]</scope>
    <source>
        <strain evidence="1 2">CBS 962.96</strain>
    </source>
</reference>
<dbReference type="AlphaFoldDB" id="A0A4S8L9X2"/>
<name>A0A4S8L9X2_DENBC</name>
<sequence length="138" mass="15386">MSRPSGILVMPGMVFVGVRTERDEGDRVPDVGIDWEVLQNVSGVLQVIQGLEIPIREQLTEEMAEHTITKKELVDGGIDARCFRGRIDSQVSPAWVQAAQEHFLSGELRLWRDLGTRRLERGVGGGGRGRSCNEFDQK</sequence>
<gene>
    <name evidence="1" type="ORF">K435DRAFT_970752</name>
</gene>
<accession>A0A4S8L9X2</accession>
<dbReference type="EMBL" id="ML179550">
    <property type="protein sequence ID" value="THU85371.1"/>
    <property type="molecule type" value="Genomic_DNA"/>
</dbReference>
<evidence type="ECO:0000313" key="1">
    <source>
        <dbReference type="EMBL" id="THU85371.1"/>
    </source>
</evidence>
<evidence type="ECO:0000313" key="2">
    <source>
        <dbReference type="Proteomes" id="UP000297245"/>
    </source>
</evidence>
<keyword evidence="2" id="KW-1185">Reference proteome</keyword>